<dbReference type="SUPFAM" id="SSF55424">
    <property type="entry name" value="FAD/NAD-linked reductases, dimerisation (C-terminal) domain"/>
    <property type="match status" value="1"/>
</dbReference>
<reference evidence="12" key="1">
    <citation type="submission" date="2022-05" db="EMBL/GenBank/DDBJ databases">
        <title>The Musa troglodytarum L. genome provides insights into the mechanism of non-climacteric behaviour and enrichment of carotenoids.</title>
        <authorList>
            <person name="Wang J."/>
        </authorList>
    </citation>
    <scope>NUCLEOTIDE SEQUENCE</scope>
    <source>
        <tissue evidence="12">Leaf</tissue>
    </source>
</reference>
<evidence type="ECO:0000256" key="8">
    <source>
        <dbReference type="ARBA" id="ARBA00023284"/>
    </source>
</evidence>
<accession>A0A9E7ED15</accession>
<sequence length="556" mass="59835">MSQPFLSPPPSPASVSQHPFAPSMPASFSLSLPFPTAVPPASDPSAAAAPFGAFCLRFPSQLPPSLPNCRGLRFYGLRREDLSLRSLNSAASGRITPDSSRRFSRKILAVVKDNRSLAKVFDYDLVIIGAGVGGHGAALHAVEKGLKTAIIEGDIVGGTCVNRGCVPSKALLAGAQKVKYGKVGFPGTEVTTRNIIIASGSVPFVPNGIEVDGKTVFTSDHALKLEWVPDWIAIVGSGYIGLEFSDVYSALGSEVTFVEALDQLMPGFDPEIGKLAQRILINPRKIDYHTGAFARKITPARDGKPVLIELIDAKTKEPKDTLEINVDTVCGFVPVDEHMQVMDKDGNLVPHLYCIGDADGKLMLAHAAIVEQICGNDNMLNHLSIPAACFTHPEISMVGLTEPQAREKAEKDGFEVRVAKTSFKANTKALAENEGEGCAKLIYRPDTGEILGVHILSCMLQTSSMRHQMLQPWEHVYSCRITFLKVSLNVKFLGFAIASCTLPLNRLDLSTYQLALEDIKFAVHAHPTLSEVLDELFKSAKVNVGVPSSVSQPVAA</sequence>
<dbReference type="GO" id="GO:0050660">
    <property type="term" value="F:flavin adenine dinucleotide binding"/>
    <property type="evidence" value="ECO:0007669"/>
    <property type="project" value="TreeGrafter"/>
</dbReference>
<dbReference type="PANTHER" id="PTHR22912">
    <property type="entry name" value="DISULFIDE OXIDOREDUCTASE"/>
    <property type="match status" value="1"/>
</dbReference>
<evidence type="ECO:0000256" key="6">
    <source>
        <dbReference type="ARBA" id="ARBA00023027"/>
    </source>
</evidence>
<dbReference type="PANTHER" id="PTHR22912:SF151">
    <property type="entry name" value="DIHYDROLIPOYL DEHYDROGENASE, MITOCHONDRIAL"/>
    <property type="match status" value="1"/>
</dbReference>
<dbReference type="InterPro" id="IPR004099">
    <property type="entry name" value="Pyr_nucl-diS_OxRdtase_dimer"/>
</dbReference>
<evidence type="ECO:0000256" key="3">
    <source>
        <dbReference type="ARBA" id="ARBA00022630"/>
    </source>
</evidence>
<dbReference type="InterPro" id="IPR016156">
    <property type="entry name" value="FAD/NAD-linked_Rdtase_dimer_sf"/>
</dbReference>
<keyword evidence="13" id="KW-1185">Reference proteome</keyword>
<keyword evidence="6" id="KW-0520">NAD</keyword>
<dbReference type="Pfam" id="PF07992">
    <property type="entry name" value="Pyr_redox_2"/>
    <property type="match status" value="1"/>
</dbReference>
<dbReference type="Proteomes" id="UP001055439">
    <property type="component" value="Chromosome 1"/>
</dbReference>
<dbReference type="InterPro" id="IPR023753">
    <property type="entry name" value="FAD/NAD-binding_dom"/>
</dbReference>
<evidence type="ECO:0000256" key="2">
    <source>
        <dbReference type="ARBA" id="ARBA00007532"/>
    </source>
</evidence>
<keyword evidence="3 9" id="KW-0285">Flavoprotein</keyword>
<dbReference type="OrthoDB" id="361797at2759"/>
<keyword evidence="8 9" id="KW-0676">Redox-active center</keyword>
<evidence type="ECO:0000256" key="9">
    <source>
        <dbReference type="RuleBase" id="RU003691"/>
    </source>
</evidence>
<dbReference type="EMBL" id="CP097502">
    <property type="protein sequence ID" value="URD74884.1"/>
    <property type="molecule type" value="Genomic_DNA"/>
</dbReference>
<dbReference type="GO" id="GO:0005739">
    <property type="term" value="C:mitochondrion"/>
    <property type="evidence" value="ECO:0007669"/>
    <property type="project" value="TreeGrafter"/>
</dbReference>
<dbReference type="AlphaFoldDB" id="A0A9E7ED15"/>
<gene>
    <name evidence="12" type="ORF">MUK42_01233</name>
</gene>
<feature type="domain" description="Pyridine nucleotide-disulphide oxidoreductase dimerisation" evidence="10">
    <location>
        <begin position="385"/>
        <end position="457"/>
    </location>
</feature>
<dbReference type="InterPro" id="IPR036188">
    <property type="entry name" value="FAD/NAD-bd_sf"/>
</dbReference>
<proteinExistence type="inferred from homology"/>
<keyword evidence="7" id="KW-1015">Disulfide bond</keyword>
<evidence type="ECO:0000256" key="1">
    <source>
        <dbReference type="ARBA" id="ARBA00001974"/>
    </source>
</evidence>
<dbReference type="PRINTS" id="PR00411">
    <property type="entry name" value="PNDRDTASEI"/>
</dbReference>
<dbReference type="SUPFAM" id="SSF51905">
    <property type="entry name" value="FAD/NAD(P)-binding domain"/>
    <property type="match status" value="2"/>
</dbReference>
<dbReference type="GO" id="GO:0006103">
    <property type="term" value="P:2-oxoglutarate metabolic process"/>
    <property type="evidence" value="ECO:0007669"/>
    <property type="project" value="TreeGrafter"/>
</dbReference>
<dbReference type="PROSITE" id="PS00076">
    <property type="entry name" value="PYRIDINE_REDOX_1"/>
    <property type="match status" value="1"/>
</dbReference>
<dbReference type="GO" id="GO:0045252">
    <property type="term" value="C:oxoglutarate dehydrogenase complex"/>
    <property type="evidence" value="ECO:0007669"/>
    <property type="project" value="TreeGrafter"/>
</dbReference>
<evidence type="ECO:0000256" key="4">
    <source>
        <dbReference type="ARBA" id="ARBA00022827"/>
    </source>
</evidence>
<keyword evidence="5 9" id="KW-0560">Oxidoreductase</keyword>
<evidence type="ECO:0000313" key="12">
    <source>
        <dbReference type="EMBL" id="URD74884.1"/>
    </source>
</evidence>
<evidence type="ECO:0000313" key="13">
    <source>
        <dbReference type="Proteomes" id="UP001055439"/>
    </source>
</evidence>
<evidence type="ECO:0000259" key="10">
    <source>
        <dbReference type="Pfam" id="PF02852"/>
    </source>
</evidence>
<dbReference type="Pfam" id="PF02852">
    <property type="entry name" value="Pyr_redox_dim"/>
    <property type="match status" value="1"/>
</dbReference>
<evidence type="ECO:0000259" key="11">
    <source>
        <dbReference type="Pfam" id="PF07992"/>
    </source>
</evidence>
<dbReference type="PRINTS" id="PR00368">
    <property type="entry name" value="FADPNR"/>
</dbReference>
<dbReference type="Gene3D" id="3.50.50.60">
    <property type="entry name" value="FAD/NAD(P)-binding domain"/>
    <property type="match status" value="2"/>
</dbReference>
<comment type="similarity">
    <text evidence="2 9">Belongs to the class-I pyridine nucleotide-disulfide oxidoreductase family.</text>
</comment>
<dbReference type="GO" id="GO:0004148">
    <property type="term" value="F:dihydrolipoyl dehydrogenase (NADH) activity"/>
    <property type="evidence" value="ECO:0007669"/>
    <property type="project" value="TreeGrafter"/>
</dbReference>
<dbReference type="InterPro" id="IPR012999">
    <property type="entry name" value="Pyr_OxRdtase_I_AS"/>
</dbReference>
<organism evidence="12 13">
    <name type="scientific">Musa troglodytarum</name>
    <name type="common">fe'i banana</name>
    <dbReference type="NCBI Taxonomy" id="320322"/>
    <lineage>
        <taxon>Eukaryota</taxon>
        <taxon>Viridiplantae</taxon>
        <taxon>Streptophyta</taxon>
        <taxon>Embryophyta</taxon>
        <taxon>Tracheophyta</taxon>
        <taxon>Spermatophyta</taxon>
        <taxon>Magnoliopsida</taxon>
        <taxon>Liliopsida</taxon>
        <taxon>Zingiberales</taxon>
        <taxon>Musaceae</taxon>
        <taxon>Musa</taxon>
    </lineage>
</organism>
<feature type="domain" description="FAD/NAD(P)-binding" evidence="11">
    <location>
        <begin position="177"/>
        <end position="369"/>
    </location>
</feature>
<evidence type="ECO:0000256" key="7">
    <source>
        <dbReference type="ARBA" id="ARBA00023157"/>
    </source>
</evidence>
<keyword evidence="4 9" id="KW-0274">FAD</keyword>
<name>A0A9E7ED15_9LILI</name>
<comment type="cofactor">
    <cofactor evidence="1">
        <name>FAD</name>
        <dbReference type="ChEBI" id="CHEBI:57692"/>
    </cofactor>
</comment>
<evidence type="ECO:0000256" key="5">
    <source>
        <dbReference type="ARBA" id="ARBA00023002"/>
    </source>
</evidence>
<dbReference type="InterPro" id="IPR050151">
    <property type="entry name" value="Class-I_Pyr_Nuc-Dis_Oxidored"/>
</dbReference>
<protein>
    <submittedName>
        <fullName evidence="12">Dihydrolipoyl dehydrogenase</fullName>
    </submittedName>
</protein>